<evidence type="ECO:0000259" key="1">
    <source>
        <dbReference type="Pfam" id="PF01182"/>
    </source>
</evidence>
<dbReference type="RefSeq" id="WP_088860740.1">
    <property type="nucleotide sequence ID" value="NZ_CP022115.1"/>
</dbReference>
<evidence type="ECO:0000313" key="3">
    <source>
        <dbReference type="Proteomes" id="UP000197424"/>
    </source>
</evidence>
<gene>
    <name evidence="2" type="ORF">LHGZ1_1613</name>
</gene>
<dbReference type="Pfam" id="PF01182">
    <property type="entry name" value="Glucosamine_iso"/>
    <property type="match status" value="1"/>
</dbReference>
<dbReference type="InterPro" id="IPR039104">
    <property type="entry name" value="6PGL"/>
</dbReference>
<dbReference type="SUPFAM" id="SSF100950">
    <property type="entry name" value="NagB/RpiA/CoA transferase-like"/>
    <property type="match status" value="1"/>
</dbReference>
<feature type="domain" description="Glucosamine/galactosamine-6-phosphate isomerase" evidence="1">
    <location>
        <begin position="10"/>
        <end position="219"/>
    </location>
</feature>
<protein>
    <submittedName>
        <fullName evidence="2">6-phosphogluconolactonase</fullName>
    </submittedName>
</protein>
<organism evidence="2 3">
    <name type="scientific">Laribacter hongkongensis</name>
    <dbReference type="NCBI Taxonomy" id="168471"/>
    <lineage>
        <taxon>Bacteria</taxon>
        <taxon>Pseudomonadati</taxon>
        <taxon>Pseudomonadota</taxon>
        <taxon>Betaproteobacteria</taxon>
        <taxon>Neisseriales</taxon>
        <taxon>Aquaspirillaceae</taxon>
        <taxon>Laribacter</taxon>
    </lineage>
</organism>
<dbReference type="InterPro" id="IPR006148">
    <property type="entry name" value="Glc/Gal-6P_isomerase"/>
</dbReference>
<dbReference type="OrthoDB" id="9810967at2"/>
<sequence length="235" mass="25363">MRRFHVFDTATDAVLAAARHLLHLSEYALRARQTARLALAGGQTPVPLYDWLAHAPEGRAVLGRPEVIVCPTDERWVPAGHPRSNADLLYRHLVTPLASHAPPALHTWPVTASSPLAAATDMASWLEHWRLPHDALPRLDVALLGLGDDGHTASLFSPRDGKSGLTAVTRAPDGEIRLSFSIPVLAAAHARMFLVLGPSKAAALQAVWCDEQHPAALLADADWFVDVAAARRLEG</sequence>
<reference evidence="3" key="1">
    <citation type="submission" date="2017-06" db="EMBL/GenBank/DDBJ databases">
        <title>Whole genome sequence of Laribacter hongkongensis LHGZ1.</title>
        <authorList>
            <person name="Chen D."/>
            <person name="Wu H."/>
            <person name="Chen J."/>
        </authorList>
    </citation>
    <scope>NUCLEOTIDE SEQUENCE [LARGE SCALE GENOMIC DNA]</scope>
    <source>
        <strain evidence="3">LHGZ1</strain>
    </source>
</reference>
<dbReference type="Proteomes" id="UP000197424">
    <property type="component" value="Chromosome"/>
</dbReference>
<evidence type="ECO:0000313" key="2">
    <source>
        <dbReference type="EMBL" id="ASJ24444.1"/>
    </source>
</evidence>
<dbReference type="Gene3D" id="3.40.50.1360">
    <property type="match status" value="1"/>
</dbReference>
<dbReference type="InterPro" id="IPR037171">
    <property type="entry name" value="NagB/RpiA_transferase-like"/>
</dbReference>
<name>A0A248LJ01_9NEIS</name>
<dbReference type="AlphaFoldDB" id="A0A248LJ01"/>
<dbReference type="PANTHER" id="PTHR11054">
    <property type="entry name" value="6-PHOSPHOGLUCONOLACTONASE"/>
    <property type="match status" value="1"/>
</dbReference>
<dbReference type="EMBL" id="CP022115">
    <property type="protein sequence ID" value="ASJ24444.1"/>
    <property type="molecule type" value="Genomic_DNA"/>
</dbReference>
<proteinExistence type="predicted"/>
<accession>A0A248LJ01</accession>
<dbReference type="GO" id="GO:0005975">
    <property type="term" value="P:carbohydrate metabolic process"/>
    <property type="evidence" value="ECO:0007669"/>
    <property type="project" value="InterPro"/>
</dbReference>
<dbReference type="PANTHER" id="PTHR11054:SF0">
    <property type="entry name" value="6-PHOSPHOGLUCONOLACTONASE"/>
    <property type="match status" value="1"/>
</dbReference>